<evidence type="ECO:0008006" key="4">
    <source>
        <dbReference type="Google" id="ProtNLM"/>
    </source>
</evidence>
<dbReference type="GO" id="GO:0008047">
    <property type="term" value="F:enzyme activator activity"/>
    <property type="evidence" value="ECO:0007669"/>
    <property type="project" value="InterPro"/>
</dbReference>
<evidence type="ECO:0000313" key="3">
    <source>
        <dbReference type="Proteomes" id="UP000335636"/>
    </source>
</evidence>
<keyword evidence="3" id="KW-1185">Reference proteome</keyword>
<feature type="chain" id="PRO_5022676237" description="Leucine-rich colipase-like protein 1" evidence="1">
    <location>
        <begin position="22"/>
        <end position="181"/>
    </location>
</feature>
<dbReference type="PROSITE" id="PS51342">
    <property type="entry name" value="COLIPASE_2"/>
    <property type="match status" value="1"/>
</dbReference>
<feature type="signal peptide" evidence="1">
    <location>
        <begin position="1"/>
        <end position="21"/>
    </location>
</feature>
<dbReference type="GO" id="GO:0007586">
    <property type="term" value="P:digestion"/>
    <property type="evidence" value="ECO:0007669"/>
    <property type="project" value="InterPro"/>
</dbReference>
<comment type="caution">
    <text evidence="2">The sequence shown here is derived from an EMBL/GenBank/DDBJ whole genome shotgun (WGS) entry which is preliminary data.</text>
</comment>
<dbReference type="PANTHER" id="PTHR10041">
    <property type="entry name" value="COLIPASE"/>
    <property type="match status" value="1"/>
</dbReference>
<protein>
    <recommendedName>
        <fullName evidence="4">Leucine-rich colipase-like protein 1</fullName>
    </recommendedName>
</protein>
<keyword evidence="1" id="KW-0732">Signal</keyword>
<name>A0A5E4CID1_MARMO</name>
<dbReference type="AlphaFoldDB" id="A0A5E4CID1"/>
<reference evidence="2" key="1">
    <citation type="submission" date="2019-04" db="EMBL/GenBank/DDBJ databases">
        <authorList>
            <person name="Alioto T."/>
            <person name="Alioto T."/>
        </authorList>
    </citation>
    <scope>NUCLEOTIDE SEQUENCE [LARGE SCALE GENOMIC DNA]</scope>
</reference>
<proteinExistence type="predicted"/>
<gene>
    <name evidence="2" type="ORF">MONAX_5E026204</name>
</gene>
<evidence type="ECO:0000256" key="1">
    <source>
        <dbReference type="SAM" id="SignalP"/>
    </source>
</evidence>
<dbReference type="EMBL" id="CABDUW010001329">
    <property type="protein sequence ID" value="VTJ80681.1"/>
    <property type="molecule type" value="Genomic_DNA"/>
</dbReference>
<dbReference type="PANTHER" id="PTHR10041:SF5">
    <property type="entry name" value="LEUCINE-RICH COLIPASE-LIKE PROTEIN 1"/>
    <property type="match status" value="1"/>
</dbReference>
<evidence type="ECO:0000313" key="2">
    <source>
        <dbReference type="EMBL" id="VTJ80681.1"/>
    </source>
</evidence>
<sequence>MARMVWSLLLLLLLPPLFLTGIQDRRKGGHKVIREPCEHHEECQSRCCVTNNLSPQRFCTPKTFFLQCLSWTKPNGYSCQDHSECHSECCVRSSQVPMQFCTSKTVFLQCVPWRKPNGEFCRSHSQCWSQCCLHVPQISAFRCSARNGILAQCLPLEDPGRRSLCDPASVLTGSCLCCTIS</sequence>
<dbReference type="GO" id="GO:0016042">
    <property type="term" value="P:lipid catabolic process"/>
    <property type="evidence" value="ECO:0007669"/>
    <property type="project" value="InterPro"/>
</dbReference>
<dbReference type="Proteomes" id="UP000335636">
    <property type="component" value="Unassembled WGS sequence"/>
</dbReference>
<accession>A0A5E4CID1</accession>
<dbReference type="GO" id="GO:0005576">
    <property type="term" value="C:extracellular region"/>
    <property type="evidence" value="ECO:0007669"/>
    <property type="project" value="InterPro"/>
</dbReference>
<dbReference type="InterPro" id="IPR001981">
    <property type="entry name" value="Colipase"/>
</dbReference>
<dbReference type="Pfam" id="PF15083">
    <property type="entry name" value="Colipase-like"/>
    <property type="match status" value="1"/>
</dbReference>
<organism evidence="2 3">
    <name type="scientific">Marmota monax</name>
    <name type="common">Woodchuck</name>
    <dbReference type="NCBI Taxonomy" id="9995"/>
    <lineage>
        <taxon>Eukaryota</taxon>
        <taxon>Metazoa</taxon>
        <taxon>Chordata</taxon>
        <taxon>Craniata</taxon>
        <taxon>Vertebrata</taxon>
        <taxon>Euteleostomi</taxon>
        <taxon>Mammalia</taxon>
        <taxon>Eutheria</taxon>
        <taxon>Euarchontoglires</taxon>
        <taxon>Glires</taxon>
        <taxon>Rodentia</taxon>
        <taxon>Sciuromorpha</taxon>
        <taxon>Sciuridae</taxon>
        <taxon>Xerinae</taxon>
        <taxon>Marmotini</taxon>
        <taxon>Marmota</taxon>
    </lineage>
</organism>